<evidence type="ECO:0000259" key="6">
    <source>
        <dbReference type="Pfam" id="PF14759"/>
    </source>
</evidence>
<dbReference type="InterPro" id="IPR028202">
    <property type="entry name" value="Reductase_C"/>
</dbReference>
<dbReference type="InterPro" id="IPR050446">
    <property type="entry name" value="FAD-oxidoreductase/Apoptosis"/>
</dbReference>
<dbReference type="PANTHER" id="PTHR43557:SF2">
    <property type="entry name" value="RIESKE DOMAIN-CONTAINING PROTEIN-RELATED"/>
    <property type="match status" value="1"/>
</dbReference>
<evidence type="ECO:0000259" key="5">
    <source>
        <dbReference type="Pfam" id="PF07992"/>
    </source>
</evidence>
<evidence type="ECO:0000256" key="2">
    <source>
        <dbReference type="ARBA" id="ARBA00022630"/>
    </source>
</evidence>
<accession>A0A120L095</accession>
<keyword evidence="2" id="KW-0285">Flavoprotein</keyword>
<dbReference type="Pfam" id="PF14759">
    <property type="entry name" value="Reductase_C"/>
    <property type="match status" value="1"/>
</dbReference>
<reference evidence="7" key="1">
    <citation type="submission" date="2015-09" db="EMBL/GenBank/DDBJ databases">
        <authorList>
            <person name="Jackson K.R."/>
            <person name="Lunt B.L."/>
            <person name="Fisher J.N.B."/>
            <person name="Gardner A.V."/>
            <person name="Bailey M.E."/>
            <person name="Deus L.M."/>
            <person name="Earl A.S."/>
            <person name="Gibby P.D."/>
            <person name="Hartmann K.A."/>
            <person name="Liu J.E."/>
            <person name="Manci A.M."/>
            <person name="Nielsen D.A."/>
            <person name="Solomon M.B."/>
            <person name="Breakwell D.P."/>
            <person name="Burnett S.H."/>
            <person name="Grose J.H."/>
        </authorList>
    </citation>
    <scope>NUCLEOTIDE SEQUENCE</scope>
    <source>
        <strain evidence="7">A757</strain>
    </source>
</reference>
<dbReference type="Gene3D" id="3.30.390.30">
    <property type="match status" value="1"/>
</dbReference>
<dbReference type="InterPro" id="IPR023753">
    <property type="entry name" value="FAD/NAD-binding_dom"/>
</dbReference>
<dbReference type="GO" id="GO:0005737">
    <property type="term" value="C:cytoplasm"/>
    <property type="evidence" value="ECO:0007669"/>
    <property type="project" value="TreeGrafter"/>
</dbReference>
<evidence type="ECO:0000256" key="1">
    <source>
        <dbReference type="ARBA" id="ARBA00001974"/>
    </source>
</evidence>
<evidence type="ECO:0000256" key="4">
    <source>
        <dbReference type="ARBA" id="ARBA00023002"/>
    </source>
</evidence>
<evidence type="ECO:0000256" key="3">
    <source>
        <dbReference type="ARBA" id="ARBA00022827"/>
    </source>
</evidence>
<dbReference type="Pfam" id="PF07992">
    <property type="entry name" value="Pyr_redox_2"/>
    <property type="match status" value="1"/>
</dbReference>
<organism evidence="7">
    <name type="scientific">Pseudoalteromonas piscicida</name>
    <dbReference type="NCBI Taxonomy" id="43662"/>
    <lineage>
        <taxon>Bacteria</taxon>
        <taxon>Pseudomonadati</taxon>
        <taxon>Pseudomonadota</taxon>
        <taxon>Gammaproteobacteria</taxon>
        <taxon>Alteromonadales</taxon>
        <taxon>Pseudoalteromonadaceae</taxon>
        <taxon>Pseudoalteromonas</taxon>
    </lineage>
</organism>
<reference evidence="7" key="2">
    <citation type="submission" date="2016-02" db="EMBL/GenBank/DDBJ databases">
        <title>A biogenetic and structural basis for the biosynthesis of a microbial coral chemical cue.</title>
        <authorList>
            <person name="Agarwal V."/>
            <person name="Diethelm S."/>
            <person name="Rahman I."/>
            <person name="Schorn M."/>
            <person name="Louie G."/>
            <person name="Sneed J."/>
            <person name="Paul V."/>
            <person name="Noel J."/>
            <person name="Moore B.S."/>
        </authorList>
    </citation>
    <scope>NUCLEOTIDE SEQUENCE</scope>
    <source>
        <strain evidence="7">A757</strain>
    </source>
</reference>
<evidence type="ECO:0000313" key="7">
    <source>
        <dbReference type="EMBL" id="AME30282.1"/>
    </source>
</evidence>
<name>A0A120L095_PSEO7</name>
<dbReference type="PRINTS" id="PR00411">
    <property type="entry name" value="PNDRDTASEI"/>
</dbReference>
<dbReference type="InterPro" id="IPR036188">
    <property type="entry name" value="FAD/NAD-bd_sf"/>
</dbReference>
<dbReference type="InterPro" id="IPR016156">
    <property type="entry name" value="FAD/NAD-linked_Rdtase_dimer_sf"/>
</dbReference>
<proteinExistence type="predicted"/>
<dbReference type="PRINTS" id="PR00368">
    <property type="entry name" value="FADPNR"/>
</dbReference>
<dbReference type="EMBL" id="KT808878">
    <property type="protein sequence ID" value="AME30282.1"/>
    <property type="molecule type" value="Genomic_DNA"/>
</dbReference>
<keyword evidence="3" id="KW-0274">FAD</keyword>
<feature type="domain" description="FAD/NAD(P)-binding" evidence="5">
    <location>
        <begin position="3"/>
        <end position="304"/>
    </location>
</feature>
<feature type="domain" description="Reductase C-terminal" evidence="6">
    <location>
        <begin position="323"/>
        <end position="402"/>
    </location>
</feature>
<comment type="cofactor">
    <cofactor evidence="1">
        <name>FAD</name>
        <dbReference type="ChEBI" id="CHEBI:57692"/>
    </cofactor>
</comment>
<keyword evidence="4" id="KW-0560">Oxidoreductase</keyword>
<dbReference type="Gene3D" id="3.50.50.60">
    <property type="entry name" value="FAD/NAD(P)-binding domain"/>
    <property type="match status" value="2"/>
</dbReference>
<dbReference type="SUPFAM" id="SSF51905">
    <property type="entry name" value="FAD/NAD(P)-binding domain"/>
    <property type="match status" value="1"/>
</dbReference>
<dbReference type="GO" id="GO:0016651">
    <property type="term" value="F:oxidoreductase activity, acting on NAD(P)H"/>
    <property type="evidence" value="ECO:0007669"/>
    <property type="project" value="TreeGrafter"/>
</dbReference>
<protein>
    <submittedName>
        <fullName evidence="7">Ferredoxin reductase</fullName>
    </submittedName>
</protein>
<sequence>MKRCIIVGGGHAGAEAAFELRKRNWTGEILILSSESYLPYHRPPLSKTFLTGESPLKRLYIKPPAAYTKANIDIKLESFVVDVIPDENTIKLSSGDTLSYDKLILCTGASPRKLTLPGAELANVFSIRTLGDIEQIAKQVNYEQNKKNIVMIGGGYIGLETAASFKKLGHQVTILERNERVLNRIAAEPIASYVTTLHASKGVTILTNKAVVSLAGNGKVESVICDDGSSFPADLVVVGIGAHANSDLADKAGLITKCGRVLVNDQCQTAAPNIYAAGDCTLAIEPFSGEVTAIESVPNAVQQAKIAVASICGTAQPQRQVPWFWSDIYDCKLQIAGLYQEYDAVVERAYSSDSKSYWYVKANKLIAVTCINCPSDFQAAKKILRENINISLQRLSNTATPIAIQDTPLHA</sequence>
<dbReference type="PANTHER" id="PTHR43557">
    <property type="entry name" value="APOPTOSIS-INDUCING FACTOR 1"/>
    <property type="match status" value="1"/>
</dbReference>
<dbReference type="SUPFAM" id="SSF55424">
    <property type="entry name" value="FAD/NAD-linked reductases, dimerisation (C-terminal) domain"/>
    <property type="match status" value="1"/>
</dbReference>
<gene>
    <name evidence="7" type="primary">bmp10</name>
</gene>
<dbReference type="AlphaFoldDB" id="A0A120L095"/>